<protein>
    <recommendedName>
        <fullName evidence="4">Thionin-like protein 2</fullName>
    </recommendedName>
</protein>
<dbReference type="PANTHER" id="PTHR36312">
    <property type="entry name" value="THIONIN-LIKE PROTEIN 1"/>
    <property type="match status" value="1"/>
</dbReference>
<keyword evidence="3" id="KW-1185">Reference proteome</keyword>
<name>A0AAU9SVL9_THLAR</name>
<evidence type="ECO:0008006" key="4">
    <source>
        <dbReference type="Google" id="ProtNLM"/>
    </source>
</evidence>
<evidence type="ECO:0000313" key="3">
    <source>
        <dbReference type="Proteomes" id="UP000836841"/>
    </source>
</evidence>
<dbReference type="InterPro" id="IPR038975">
    <property type="entry name" value="THNL"/>
</dbReference>
<dbReference type="Proteomes" id="UP000836841">
    <property type="component" value="Chromosome 6"/>
</dbReference>
<sequence length="122" mass="13442">MEIKSLVIMATMMIMVAMGNLVIQTEAQAFPFRSCYPSCIVSCAIQKKFPSAFMCPLTCIMTCLAPPTPIPSPPSQMILANENYQTDYFCKLGCATHHCVSLSSLQNPNPSVYFPNQCFSLT</sequence>
<feature type="signal peptide" evidence="1">
    <location>
        <begin position="1"/>
        <end position="27"/>
    </location>
</feature>
<proteinExistence type="predicted"/>
<keyword evidence="1" id="KW-0732">Signal</keyword>
<dbReference type="PANTHER" id="PTHR36312:SF15">
    <property type="entry name" value="THIONIN-LIKE PROTEIN"/>
    <property type="match status" value="1"/>
</dbReference>
<reference evidence="2 3" key="1">
    <citation type="submission" date="2022-03" db="EMBL/GenBank/DDBJ databases">
        <authorList>
            <person name="Nunn A."/>
            <person name="Chopra R."/>
            <person name="Nunn A."/>
            <person name="Contreras Garrido A."/>
        </authorList>
    </citation>
    <scope>NUCLEOTIDE SEQUENCE [LARGE SCALE GENOMIC DNA]</scope>
</reference>
<organism evidence="2 3">
    <name type="scientific">Thlaspi arvense</name>
    <name type="common">Field penny-cress</name>
    <dbReference type="NCBI Taxonomy" id="13288"/>
    <lineage>
        <taxon>Eukaryota</taxon>
        <taxon>Viridiplantae</taxon>
        <taxon>Streptophyta</taxon>
        <taxon>Embryophyta</taxon>
        <taxon>Tracheophyta</taxon>
        <taxon>Spermatophyta</taxon>
        <taxon>Magnoliopsida</taxon>
        <taxon>eudicotyledons</taxon>
        <taxon>Gunneridae</taxon>
        <taxon>Pentapetalae</taxon>
        <taxon>rosids</taxon>
        <taxon>malvids</taxon>
        <taxon>Brassicales</taxon>
        <taxon>Brassicaceae</taxon>
        <taxon>Thlaspideae</taxon>
        <taxon>Thlaspi</taxon>
    </lineage>
</organism>
<evidence type="ECO:0000256" key="1">
    <source>
        <dbReference type="SAM" id="SignalP"/>
    </source>
</evidence>
<gene>
    <name evidence="2" type="ORF">TAV2_LOCUS21328</name>
</gene>
<dbReference type="EMBL" id="OU466862">
    <property type="protein sequence ID" value="CAH2071185.1"/>
    <property type="molecule type" value="Genomic_DNA"/>
</dbReference>
<feature type="chain" id="PRO_5043908508" description="Thionin-like protein 2" evidence="1">
    <location>
        <begin position="28"/>
        <end position="122"/>
    </location>
</feature>
<evidence type="ECO:0000313" key="2">
    <source>
        <dbReference type="EMBL" id="CAH2071185.1"/>
    </source>
</evidence>
<dbReference type="AlphaFoldDB" id="A0AAU9SVL9"/>
<accession>A0AAU9SVL9</accession>